<evidence type="ECO:0000313" key="1">
    <source>
        <dbReference type="EMBL" id="AOO15219.1"/>
    </source>
</evidence>
<evidence type="ECO:0000313" key="2">
    <source>
        <dbReference type="Proteomes" id="UP000221138"/>
    </source>
</evidence>
<accession>A0A1D7SNV5</accession>
<protein>
    <submittedName>
        <fullName evidence="1">Uncharacterized protein</fullName>
    </submittedName>
</protein>
<reference evidence="1 2" key="1">
    <citation type="journal article" date="2016" name="Environ. Microbiol.">
        <title>Genomic diversification of marine cyanophages into stable ecotypes.</title>
        <authorList>
            <person name="Marston M.F."/>
            <person name="Martiny J.B."/>
        </authorList>
    </citation>
    <scope>NUCLEOTIDE SEQUENCE [LARGE SCALE GENOMIC DNA]</scope>
    <source>
        <strain evidence="1">Np_14_0310</strain>
    </source>
</reference>
<organism evidence="1 2">
    <name type="scientific">Cyanophage S-RIM12</name>
    <dbReference type="NCBI Taxonomy" id="1278402"/>
    <lineage>
        <taxon>Viruses</taxon>
        <taxon>Duplodnaviria</taxon>
        <taxon>Heunggongvirae</taxon>
        <taxon>Uroviricota</taxon>
        <taxon>Caudoviricetes</taxon>
        <taxon>Pantevenvirales</taxon>
        <taxon>Kyanoviridae</taxon>
        <taxon>Brizovirus</taxon>
        <taxon>Brizovirus syn33</taxon>
    </lineage>
</organism>
<sequence>MEQQSIKLVLLRERKEYLVGSITELDEEPSLLIEKCMEVLEDGTLREFPLHAEQRDLFLTSECVLTILDPSPNVLETYENA</sequence>
<name>A0A1D7SNV5_9CAUD</name>
<dbReference type="EMBL" id="KX349307">
    <property type="protein sequence ID" value="AOO15219.1"/>
    <property type="molecule type" value="Genomic_DNA"/>
</dbReference>
<dbReference type="Proteomes" id="UP000221138">
    <property type="component" value="Segment"/>
</dbReference>
<dbReference type="InterPro" id="IPR046691">
    <property type="entry name" value="DUF6561"/>
</dbReference>
<proteinExistence type="predicted"/>
<gene>
    <name evidence="1" type="ORF">Np140310_160</name>
</gene>
<dbReference type="Pfam" id="PF20198">
    <property type="entry name" value="DUF6561"/>
    <property type="match status" value="1"/>
</dbReference>